<proteinExistence type="predicted"/>
<evidence type="ECO:0000313" key="2">
    <source>
        <dbReference type="Proteomes" id="UP000481043"/>
    </source>
</evidence>
<evidence type="ECO:0000313" key="1">
    <source>
        <dbReference type="EMBL" id="NEY73242.1"/>
    </source>
</evidence>
<gene>
    <name evidence="1" type="ORF">G4D63_16030</name>
</gene>
<dbReference type="EMBL" id="JAAIWM010000006">
    <property type="protein sequence ID" value="NEY73242.1"/>
    <property type="molecule type" value="Genomic_DNA"/>
</dbReference>
<dbReference type="SUPFAM" id="SSF47413">
    <property type="entry name" value="lambda repressor-like DNA-binding domains"/>
    <property type="match status" value="1"/>
</dbReference>
<dbReference type="AlphaFoldDB" id="A0A6M0QA78"/>
<name>A0A6M0QA78_9BACI</name>
<keyword evidence="2" id="KW-1185">Reference proteome</keyword>
<sequence>MLDQRILTELEEFIHLHINAPLFSFNEAKSMDYSINEEVYHSEIDDFINTKRKETVSQLLFKLIDQRGVSDTEVYKKAGIDRRHFSKIRSNPSYRPGKNTMILLALALELNLEETEDWLAVGGYSLSDSDTGDLVVQFCINKKIYDLDFVNEALDHYDLKTL</sequence>
<comment type="caution">
    <text evidence="1">The sequence shown here is derived from an EMBL/GenBank/DDBJ whole genome shotgun (WGS) entry which is preliminary data.</text>
</comment>
<accession>A0A6M0QA78</accession>
<protein>
    <recommendedName>
        <fullName evidence="3">XRE family transcriptional regulator</fullName>
    </recommendedName>
</protein>
<dbReference type="InterPro" id="IPR010982">
    <property type="entry name" value="Lambda_DNA-bd_dom_sf"/>
</dbReference>
<evidence type="ECO:0008006" key="3">
    <source>
        <dbReference type="Google" id="ProtNLM"/>
    </source>
</evidence>
<dbReference type="RefSeq" id="WP_163180717.1">
    <property type="nucleotide sequence ID" value="NZ_JAAIWM010000006.1"/>
</dbReference>
<organism evidence="1 2">
    <name type="scientific">Bacillus mesophilus</name>
    <dbReference type="NCBI Taxonomy" id="1808955"/>
    <lineage>
        <taxon>Bacteria</taxon>
        <taxon>Bacillati</taxon>
        <taxon>Bacillota</taxon>
        <taxon>Bacilli</taxon>
        <taxon>Bacillales</taxon>
        <taxon>Bacillaceae</taxon>
        <taxon>Bacillus</taxon>
    </lineage>
</organism>
<reference evidence="1 2" key="1">
    <citation type="submission" date="2020-02" db="EMBL/GenBank/DDBJ databases">
        <title>Bacillus aquiflavi sp. nov., isolated from yellow water of strong flavor Chinese baijiu in Yibin region of China.</title>
        <authorList>
            <person name="Xie J."/>
        </authorList>
    </citation>
    <scope>NUCLEOTIDE SEQUENCE [LARGE SCALE GENOMIC DNA]</scope>
    <source>
        <strain evidence="1 2">SA4</strain>
    </source>
</reference>
<dbReference type="GO" id="GO:0003677">
    <property type="term" value="F:DNA binding"/>
    <property type="evidence" value="ECO:0007669"/>
    <property type="project" value="InterPro"/>
</dbReference>
<dbReference type="Proteomes" id="UP000481043">
    <property type="component" value="Unassembled WGS sequence"/>
</dbReference>